<feature type="domain" description="ESX-1 secretion-associated protein EspA/EspE-like" evidence="2">
    <location>
        <begin position="18"/>
        <end position="99"/>
    </location>
</feature>
<comment type="caution">
    <text evidence="4">The sequence shown here is derived from an EMBL/GenBank/DDBJ whole genome shotgun (WGS) entry which is preliminary data.</text>
</comment>
<dbReference type="Pfam" id="PF23275">
    <property type="entry name" value="TPR_23"/>
    <property type="match status" value="1"/>
</dbReference>
<proteinExistence type="predicted"/>
<feature type="compositionally biased region" description="Polar residues" evidence="1">
    <location>
        <begin position="25"/>
        <end position="34"/>
    </location>
</feature>
<keyword evidence="5" id="KW-1185">Reference proteome</keyword>
<protein>
    <recommendedName>
        <fullName evidence="6">ESX-1 secretion-associated protein EspA/EspE-like domain-containing protein</fullName>
    </recommendedName>
</protein>
<sequence length="786" mass="83579">MSALDGFYATWNDARNTFGEGTPQGGSQIDASPTFSKLGEDVQAAAPGDTWTGAGSEAYGGANKKHGENLTKLADLDQRLAAQLDQAADVVTTGRGNLDAVRQWVTDAANSVPPGKQRDELLMKIANSGLGQVSEIVQTSNDANNTIRDNMNRLKPEFDAVNFSSEGSPSGDPGDDKETEERDRLPRGTPTGEGQSEGEQDGEAVAEQADLPPDQRDPAVLDEVASNLPQNPLTQAQIDALARGEEIDNVPKETQEYYRDFYQAAGKDGLLALDRHLEAQEAAGDTEAGAQRDSLANGLMVTSNENIVERNPDGSIASRGGYDQLPSELRDLIEWRNGDAIPNELELGTVAAQEQNIADMTQLGELMGEANPGYQPGTQLGTEMYQKAADMVEPNRDGWAFRDTSVETYERAANNFADVAGRNNEASYRIWSGDGMEPGYNPEHTVRTLMGQDWSNAGGGTGAATLLDWMNEDMDRPVGDPIGDRARQAFTEVPAMLAPGDNDPVFNTMRDAFAHNDAVSTEMAQLLAENTGSLAGPGTYANGYPETTFDSAGNPVLAASEANRLLELGSYSEEGRVTLAHAAETGRIDELEAAMRANPGNIEQDVNNSPAGSLSGRIDNAMLDAIGHHNEVFQNEMTEEQQRDAVYRAKILGAELAGVATDELAGKIPGSGTITDVTGLAPGDLVENQIKEAIGTAQYEGISAPHQDDLGAGANRQAQQAILQAAYDAGQLPPELAPNGQPINLSGQPLAPGSPEAIALDNFLDSRGLNPYVENYGQSYKIDVGG</sequence>
<evidence type="ECO:0000259" key="3">
    <source>
        <dbReference type="Pfam" id="PF23275"/>
    </source>
</evidence>
<feature type="compositionally biased region" description="Basic and acidic residues" evidence="1">
    <location>
        <begin position="174"/>
        <end position="186"/>
    </location>
</feature>
<reference evidence="4" key="1">
    <citation type="submission" date="2020-07" db="EMBL/GenBank/DDBJ databases">
        <authorList>
            <person name="Pettersson B.M.F."/>
            <person name="Behra P.R.K."/>
            <person name="Ramesh M."/>
            <person name="Das S."/>
            <person name="Dasgupta S."/>
            <person name="Kirsebom L.A."/>
        </authorList>
    </citation>
    <scope>NUCLEOTIDE SEQUENCE</scope>
    <source>
        <strain evidence="4">DSM 44615</strain>
    </source>
</reference>
<dbReference type="Pfam" id="PF18879">
    <property type="entry name" value="EspA_EspE"/>
    <property type="match status" value="1"/>
</dbReference>
<accession>A0A9X2YTW2</accession>
<dbReference type="EMBL" id="JACKSJ010000266">
    <property type="protein sequence ID" value="MCV7173983.1"/>
    <property type="molecule type" value="Genomic_DNA"/>
</dbReference>
<evidence type="ECO:0000259" key="2">
    <source>
        <dbReference type="Pfam" id="PF18879"/>
    </source>
</evidence>
<dbReference type="Proteomes" id="UP001140293">
    <property type="component" value="Unassembled WGS sequence"/>
</dbReference>
<evidence type="ECO:0000313" key="5">
    <source>
        <dbReference type="Proteomes" id="UP001140293"/>
    </source>
</evidence>
<reference evidence="4" key="2">
    <citation type="journal article" date="2022" name="BMC Genomics">
        <title>Comparative genome analysis of mycobacteria focusing on tRNA and non-coding RNA.</title>
        <authorList>
            <person name="Behra P.R.K."/>
            <person name="Pettersson B.M.F."/>
            <person name="Ramesh M."/>
            <person name="Das S."/>
            <person name="Dasgupta S."/>
            <person name="Kirsebom L.A."/>
        </authorList>
    </citation>
    <scope>NUCLEOTIDE SEQUENCE</scope>
    <source>
        <strain evidence="4">DSM 44615</strain>
    </source>
</reference>
<dbReference type="RefSeq" id="WP_264016156.1">
    <property type="nucleotide sequence ID" value="NZ_JACKSJ010000266.1"/>
</dbReference>
<feature type="domain" description="TPR repeat" evidence="3">
    <location>
        <begin position="230"/>
        <end position="469"/>
    </location>
</feature>
<evidence type="ECO:0000313" key="4">
    <source>
        <dbReference type="EMBL" id="MCV7173983.1"/>
    </source>
</evidence>
<gene>
    <name evidence="4" type="ORF">H7I41_29100</name>
</gene>
<feature type="region of interest" description="Disordered" evidence="1">
    <location>
        <begin position="14"/>
        <end position="34"/>
    </location>
</feature>
<organism evidence="4 5">
    <name type="scientific">[Mycobacterium] manitobense</name>
    <dbReference type="NCBI Taxonomy" id="190147"/>
    <lineage>
        <taxon>Bacteria</taxon>
        <taxon>Bacillati</taxon>
        <taxon>Actinomycetota</taxon>
        <taxon>Actinomycetes</taxon>
        <taxon>Mycobacteriales</taxon>
        <taxon>Mycobacteriaceae</taxon>
        <taxon>Mycolicibacterium</taxon>
    </lineage>
</organism>
<dbReference type="AlphaFoldDB" id="A0A9X2YTW2"/>
<evidence type="ECO:0008006" key="6">
    <source>
        <dbReference type="Google" id="ProtNLM"/>
    </source>
</evidence>
<dbReference type="InterPro" id="IPR043796">
    <property type="entry name" value="ESX-1_EspA/EspE-like"/>
</dbReference>
<feature type="region of interest" description="Disordered" evidence="1">
    <location>
        <begin position="159"/>
        <end position="205"/>
    </location>
</feature>
<dbReference type="InterPro" id="IPR057037">
    <property type="entry name" value="TPR_rep_actino"/>
</dbReference>
<name>A0A9X2YTW2_9MYCO</name>
<evidence type="ECO:0000256" key="1">
    <source>
        <dbReference type="SAM" id="MobiDB-lite"/>
    </source>
</evidence>